<dbReference type="PROSITE" id="PS50297">
    <property type="entry name" value="ANK_REP_REGION"/>
    <property type="match status" value="1"/>
</dbReference>
<evidence type="ECO:0000256" key="2">
    <source>
        <dbReference type="ARBA" id="ARBA00023043"/>
    </source>
</evidence>
<protein>
    <submittedName>
        <fullName evidence="4">Uncharacterized protein</fullName>
    </submittedName>
</protein>
<dbReference type="Gene3D" id="1.25.40.20">
    <property type="entry name" value="Ankyrin repeat-containing domain"/>
    <property type="match status" value="1"/>
</dbReference>
<organism evidence="4">
    <name type="scientific">Guillardia theta</name>
    <name type="common">Cryptophyte</name>
    <name type="synonym">Cryptomonas phi</name>
    <dbReference type="NCBI Taxonomy" id="55529"/>
    <lineage>
        <taxon>Eukaryota</taxon>
        <taxon>Cryptophyceae</taxon>
        <taxon>Pyrenomonadales</taxon>
        <taxon>Geminigeraceae</taxon>
        <taxon>Guillardia</taxon>
    </lineage>
</organism>
<accession>A0A7S4JBA0</accession>
<dbReference type="PANTHER" id="PTHR24201:SF15">
    <property type="entry name" value="ANKYRIN REPEAT DOMAIN-CONTAINING PROTEIN 66"/>
    <property type="match status" value="1"/>
</dbReference>
<evidence type="ECO:0000313" key="4">
    <source>
        <dbReference type="EMBL" id="CAE2258191.1"/>
    </source>
</evidence>
<gene>
    <name evidence="4" type="ORF">GTHE00462_LOCUS4364</name>
</gene>
<dbReference type="Pfam" id="PF12796">
    <property type="entry name" value="Ank_2"/>
    <property type="match status" value="1"/>
</dbReference>
<keyword evidence="1" id="KW-0677">Repeat</keyword>
<dbReference type="InterPro" id="IPR050776">
    <property type="entry name" value="Ank_Repeat/CDKN_Inhibitor"/>
</dbReference>
<dbReference type="SMART" id="SM00248">
    <property type="entry name" value="ANK"/>
    <property type="match status" value="3"/>
</dbReference>
<dbReference type="PANTHER" id="PTHR24201">
    <property type="entry name" value="ANK_REP_REGION DOMAIN-CONTAINING PROTEIN"/>
    <property type="match status" value="1"/>
</dbReference>
<evidence type="ECO:0000256" key="3">
    <source>
        <dbReference type="PROSITE-ProRule" id="PRU00023"/>
    </source>
</evidence>
<keyword evidence="2 3" id="KW-0040">ANK repeat</keyword>
<feature type="repeat" description="ANK" evidence="3">
    <location>
        <begin position="91"/>
        <end position="123"/>
    </location>
</feature>
<dbReference type="AlphaFoldDB" id="A0A7S4JBA0"/>
<name>A0A7S4JBA0_GUITH</name>
<feature type="repeat" description="ANK" evidence="3">
    <location>
        <begin position="124"/>
        <end position="156"/>
    </location>
</feature>
<sequence>MSSPPVRRLTVSAMHHSRYAMQSLKDWVGRSPIALLGPRSSGRSGVHRALRFMSTAPDDFSIFQLAKDGKSKQIAEVLQRHKIDLSLKDVKGFTLLHYAAMNGHGDVSKLLLESGADPNIQDSVGRTALHYSMPAGFSSCVVHLMNHGANDGIRDLHGLTAADLVSKEGGGEIS</sequence>
<dbReference type="InterPro" id="IPR036770">
    <property type="entry name" value="Ankyrin_rpt-contain_sf"/>
</dbReference>
<dbReference type="InterPro" id="IPR002110">
    <property type="entry name" value="Ankyrin_rpt"/>
</dbReference>
<dbReference type="SUPFAM" id="SSF48403">
    <property type="entry name" value="Ankyrin repeat"/>
    <property type="match status" value="1"/>
</dbReference>
<evidence type="ECO:0000256" key="1">
    <source>
        <dbReference type="ARBA" id="ARBA00022737"/>
    </source>
</evidence>
<proteinExistence type="predicted"/>
<reference evidence="4" key="1">
    <citation type="submission" date="2021-01" db="EMBL/GenBank/DDBJ databases">
        <authorList>
            <person name="Corre E."/>
            <person name="Pelletier E."/>
            <person name="Niang G."/>
            <person name="Scheremetjew M."/>
            <person name="Finn R."/>
            <person name="Kale V."/>
            <person name="Holt S."/>
            <person name="Cochrane G."/>
            <person name="Meng A."/>
            <person name="Brown T."/>
            <person name="Cohen L."/>
        </authorList>
    </citation>
    <scope>NUCLEOTIDE SEQUENCE</scope>
    <source>
        <strain evidence="4">CCMP 2712</strain>
    </source>
</reference>
<dbReference type="EMBL" id="HBKN01005298">
    <property type="protein sequence ID" value="CAE2258191.1"/>
    <property type="molecule type" value="Transcribed_RNA"/>
</dbReference>
<dbReference type="PROSITE" id="PS50088">
    <property type="entry name" value="ANK_REPEAT"/>
    <property type="match status" value="2"/>
</dbReference>